<feature type="compositionally biased region" description="Acidic residues" evidence="11">
    <location>
        <begin position="29"/>
        <end position="41"/>
    </location>
</feature>
<reference evidence="13" key="1">
    <citation type="submission" date="2023-10" db="EMBL/GenBank/DDBJ databases">
        <title>Genome assembly of Pristionchus species.</title>
        <authorList>
            <person name="Yoshida K."/>
            <person name="Sommer R.J."/>
        </authorList>
    </citation>
    <scope>NUCLEOTIDE SEQUENCE</scope>
    <source>
        <strain evidence="13">RS5133</strain>
    </source>
</reference>
<evidence type="ECO:0000256" key="6">
    <source>
        <dbReference type="ARBA" id="ARBA00022781"/>
    </source>
</evidence>
<evidence type="ECO:0000256" key="3">
    <source>
        <dbReference type="ARBA" id="ARBA00022448"/>
    </source>
</evidence>
<evidence type="ECO:0000256" key="1">
    <source>
        <dbReference type="ARBA" id="ARBA00004651"/>
    </source>
</evidence>
<evidence type="ECO:0000256" key="11">
    <source>
        <dbReference type="SAM" id="MobiDB-lite"/>
    </source>
</evidence>
<evidence type="ECO:0000313" key="14">
    <source>
        <dbReference type="Proteomes" id="UP001432322"/>
    </source>
</evidence>
<keyword evidence="7 12" id="KW-1133">Transmembrane helix</keyword>
<protein>
    <submittedName>
        <fullName evidence="13">Uncharacterized protein</fullName>
    </submittedName>
</protein>
<feature type="transmembrane region" description="Helical" evidence="12">
    <location>
        <begin position="111"/>
        <end position="132"/>
    </location>
</feature>
<keyword evidence="3" id="KW-0813">Transport</keyword>
<feature type="transmembrane region" description="Helical" evidence="12">
    <location>
        <begin position="205"/>
        <end position="226"/>
    </location>
</feature>
<comment type="caution">
    <text evidence="13">The sequence shown here is derived from an EMBL/GenBank/DDBJ whole genome shotgun (WGS) entry which is preliminary data.</text>
</comment>
<dbReference type="PANTHER" id="PTHR21522:SF43">
    <property type="entry name" value="OTOPETRIN-2"/>
    <property type="match status" value="1"/>
</dbReference>
<sequence>LAISAEMRVKSLKSMKRHTKRRESIILKEEEEEEKEEEEKDIEGVTTEEEKQNERNEEIPTSWVDNQKARSAFISFVSFLYALMLVVYLAVEETTYVDSVDQETLFPPGTAFHYYMYSVGISFMVYVNLFIIHPPWFNRILYYLSDRGLWRNAENYVVMPAAHNSHPVSSLYLRLGTTLFGCGGVVLFGLELFLLFSNKSSNTHIVSSVAENILGAFFTFMQMYFINVNYKLSIDSSPNVCRFGFMHNFALNIWMWHRYSTAKQHEHVIKQKIKERDEIEKRQLMNLNSIDSSFDYSDLFGQFINSTDHGDSLQRVYASTTTVTPVSIHYVDKILNDY</sequence>
<dbReference type="EMBL" id="BTSY01000004">
    <property type="protein sequence ID" value="GMT23449.1"/>
    <property type="molecule type" value="Genomic_DNA"/>
</dbReference>
<evidence type="ECO:0000256" key="9">
    <source>
        <dbReference type="ARBA" id="ARBA00023136"/>
    </source>
</evidence>
<keyword evidence="4" id="KW-1003">Cell membrane</keyword>
<evidence type="ECO:0000256" key="5">
    <source>
        <dbReference type="ARBA" id="ARBA00022692"/>
    </source>
</evidence>
<comment type="subcellular location">
    <subcellularLocation>
        <location evidence="1">Cell membrane</location>
        <topology evidence="1">Multi-pass membrane protein</topology>
    </subcellularLocation>
</comment>
<evidence type="ECO:0000256" key="4">
    <source>
        <dbReference type="ARBA" id="ARBA00022475"/>
    </source>
</evidence>
<dbReference type="GO" id="GO:0015252">
    <property type="term" value="F:proton channel activity"/>
    <property type="evidence" value="ECO:0007669"/>
    <property type="project" value="InterPro"/>
</dbReference>
<evidence type="ECO:0000256" key="10">
    <source>
        <dbReference type="ARBA" id="ARBA00023303"/>
    </source>
</evidence>
<keyword evidence="6" id="KW-0375">Hydrogen ion transport</keyword>
<evidence type="ECO:0000256" key="2">
    <source>
        <dbReference type="ARBA" id="ARBA00006513"/>
    </source>
</evidence>
<gene>
    <name evidence="13" type="ORF">PFISCL1PPCAC_14746</name>
</gene>
<dbReference type="AlphaFoldDB" id="A0AAV5VV68"/>
<keyword evidence="9 12" id="KW-0472">Membrane</keyword>
<accession>A0AAV5VV68</accession>
<keyword evidence="5 12" id="KW-0812">Transmembrane</keyword>
<comment type="similarity">
    <text evidence="2">Belongs to the otopetrin family.</text>
</comment>
<feature type="transmembrane region" description="Helical" evidence="12">
    <location>
        <begin position="171"/>
        <end position="193"/>
    </location>
</feature>
<feature type="non-terminal residue" evidence="13">
    <location>
        <position position="1"/>
    </location>
</feature>
<evidence type="ECO:0000256" key="8">
    <source>
        <dbReference type="ARBA" id="ARBA00023065"/>
    </source>
</evidence>
<dbReference type="Proteomes" id="UP001432322">
    <property type="component" value="Unassembled WGS sequence"/>
</dbReference>
<keyword evidence="10" id="KW-0407">Ion channel</keyword>
<dbReference type="Pfam" id="PF03189">
    <property type="entry name" value="Otopetrin"/>
    <property type="match status" value="1"/>
</dbReference>
<organism evidence="13 14">
    <name type="scientific">Pristionchus fissidentatus</name>
    <dbReference type="NCBI Taxonomy" id="1538716"/>
    <lineage>
        <taxon>Eukaryota</taxon>
        <taxon>Metazoa</taxon>
        <taxon>Ecdysozoa</taxon>
        <taxon>Nematoda</taxon>
        <taxon>Chromadorea</taxon>
        <taxon>Rhabditida</taxon>
        <taxon>Rhabditina</taxon>
        <taxon>Diplogasteromorpha</taxon>
        <taxon>Diplogasteroidea</taxon>
        <taxon>Neodiplogasteridae</taxon>
        <taxon>Pristionchus</taxon>
    </lineage>
</organism>
<feature type="compositionally biased region" description="Basic and acidic residues" evidence="11">
    <location>
        <begin position="48"/>
        <end position="57"/>
    </location>
</feature>
<dbReference type="GO" id="GO:0005886">
    <property type="term" value="C:plasma membrane"/>
    <property type="evidence" value="ECO:0007669"/>
    <property type="project" value="UniProtKB-SubCell"/>
</dbReference>
<feature type="transmembrane region" description="Helical" evidence="12">
    <location>
        <begin position="72"/>
        <end position="91"/>
    </location>
</feature>
<dbReference type="PANTHER" id="PTHR21522">
    <property type="entry name" value="PROTON CHANNEL OTOP"/>
    <property type="match status" value="1"/>
</dbReference>
<keyword evidence="8" id="KW-0406">Ion transport</keyword>
<name>A0AAV5VV68_9BILA</name>
<feature type="region of interest" description="Disordered" evidence="11">
    <location>
        <begin position="23"/>
        <end position="57"/>
    </location>
</feature>
<dbReference type="InterPro" id="IPR004878">
    <property type="entry name" value="Otopetrin"/>
</dbReference>
<evidence type="ECO:0000313" key="13">
    <source>
        <dbReference type="EMBL" id="GMT23449.1"/>
    </source>
</evidence>
<evidence type="ECO:0000256" key="7">
    <source>
        <dbReference type="ARBA" id="ARBA00022989"/>
    </source>
</evidence>
<evidence type="ECO:0000256" key="12">
    <source>
        <dbReference type="SAM" id="Phobius"/>
    </source>
</evidence>
<proteinExistence type="inferred from homology"/>
<keyword evidence="14" id="KW-1185">Reference proteome</keyword>